<sequence>MNIPENLKYSEDHEWLKVEGNIGTEGITDYAQHELSDIVYVELPEVGREVSKGETIGTIEAVKTVADLYAIVGGRIVAVNENLKTHPELVNQDPYGEGWMVKIEIADTGEVESLMDASEYKKLLEGA</sequence>
<comment type="cofactor">
    <cofactor evidence="3">
        <name>(R)-lipoate</name>
        <dbReference type="ChEBI" id="CHEBI:83088"/>
    </cofactor>
    <text evidence="3">Binds 1 lipoyl cofactor covalently.</text>
</comment>
<dbReference type="InterPro" id="IPR003016">
    <property type="entry name" value="2-oxoA_DH_lipoyl-BS"/>
</dbReference>
<keyword evidence="2 3" id="KW-0450">Lipoyl</keyword>
<gene>
    <name evidence="3 6" type="primary">gcvH</name>
    <name evidence="6" type="ORF">ENF18_04990</name>
</gene>
<dbReference type="InterPro" id="IPR011053">
    <property type="entry name" value="Single_hybrid_motif"/>
</dbReference>
<dbReference type="GO" id="GO:0019464">
    <property type="term" value="P:glycine decarboxylation via glycine cleavage system"/>
    <property type="evidence" value="ECO:0007669"/>
    <property type="project" value="UniProtKB-UniRule"/>
</dbReference>
<dbReference type="InterPro" id="IPR002930">
    <property type="entry name" value="GCV_H"/>
</dbReference>
<proteinExistence type="inferred from homology"/>
<reference evidence="6" key="1">
    <citation type="journal article" date="2020" name="mSystems">
        <title>Genome- and Community-Level Interaction Insights into Carbon Utilization and Element Cycling Functions of Hydrothermarchaeota in Hydrothermal Sediment.</title>
        <authorList>
            <person name="Zhou Z."/>
            <person name="Liu Y."/>
            <person name="Xu W."/>
            <person name="Pan J."/>
            <person name="Luo Z.H."/>
            <person name="Li M."/>
        </authorList>
    </citation>
    <scope>NUCLEOTIDE SEQUENCE [LARGE SCALE GENOMIC DNA]</scope>
    <source>
        <strain evidence="6">HyVt-102</strain>
    </source>
</reference>
<feature type="modified residue" description="N6-lipoyllysine" evidence="3 4">
    <location>
        <position position="63"/>
    </location>
</feature>
<evidence type="ECO:0000259" key="5">
    <source>
        <dbReference type="PROSITE" id="PS50968"/>
    </source>
</evidence>
<dbReference type="HAMAP" id="MF_00272">
    <property type="entry name" value="GcvH"/>
    <property type="match status" value="1"/>
</dbReference>
<dbReference type="InterPro" id="IPR000089">
    <property type="entry name" value="Biotin_lipoyl"/>
</dbReference>
<dbReference type="PROSITE" id="PS50968">
    <property type="entry name" value="BIOTINYL_LIPOYL"/>
    <property type="match status" value="1"/>
</dbReference>
<dbReference type="PROSITE" id="PS00189">
    <property type="entry name" value="LIPOYL"/>
    <property type="match status" value="1"/>
</dbReference>
<dbReference type="Proteomes" id="UP000885847">
    <property type="component" value="Unassembled WGS sequence"/>
</dbReference>
<dbReference type="GO" id="GO:0009249">
    <property type="term" value="P:protein lipoylation"/>
    <property type="evidence" value="ECO:0007669"/>
    <property type="project" value="TreeGrafter"/>
</dbReference>
<dbReference type="GO" id="GO:0005960">
    <property type="term" value="C:glycine cleavage complex"/>
    <property type="evidence" value="ECO:0007669"/>
    <property type="project" value="InterPro"/>
</dbReference>
<dbReference type="PANTHER" id="PTHR11715">
    <property type="entry name" value="GLYCINE CLEAVAGE SYSTEM H PROTEIN"/>
    <property type="match status" value="1"/>
</dbReference>
<dbReference type="GO" id="GO:0005829">
    <property type="term" value="C:cytosol"/>
    <property type="evidence" value="ECO:0007669"/>
    <property type="project" value="TreeGrafter"/>
</dbReference>
<dbReference type="NCBIfam" id="NF002270">
    <property type="entry name" value="PRK01202.1"/>
    <property type="match status" value="1"/>
</dbReference>
<protein>
    <recommendedName>
        <fullName evidence="3">Glycine cleavage system H protein</fullName>
    </recommendedName>
</protein>
<accession>A0A7C0VCN4</accession>
<organism evidence="6">
    <name type="scientific">candidate division WOR-3 bacterium</name>
    <dbReference type="NCBI Taxonomy" id="2052148"/>
    <lineage>
        <taxon>Bacteria</taxon>
        <taxon>Bacteria division WOR-3</taxon>
    </lineage>
</organism>
<comment type="function">
    <text evidence="3">The glycine cleavage system catalyzes the degradation of glycine. The H protein shuttles the methylamine group of glycine from the P protein to the T protein.</text>
</comment>
<evidence type="ECO:0000256" key="2">
    <source>
        <dbReference type="ARBA" id="ARBA00022823"/>
    </source>
</evidence>
<dbReference type="CDD" id="cd06848">
    <property type="entry name" value="GCS_H"/>
    <property type="match status" value="1"/>
</dbReference>
<comment type="caution">
    <text evidence="6">The sequence shown here is derived from an EMBL/GenBank/DDBJ whole genome shotgun (WGS) entry which is preliminary data.</text>
</comment>
<dbReference type="InterPro" id="IPR033753">
    <property type="entry name" value="GCV_H/Fam206"/>
</dbReference>
<dbReference type="Pfam" id="PF01597">
    <property type="entry name" value="GCV_H"/>
    <property type="match status" value="1"/>
</dbReference>
<evidence type="ECO:0000256" key="3">
    <source>
        <dbReference type="HAMAP-Rule" id="MF_00272"/>
    </source>
</evidence>
<comment type="similarity">
    <text evidence="1 3">Belongs to the GcvH family.</text>
</comment>
<evidence type="ECO:0000313" key="6">
    <source>
        <dbReference type="EMBL" id="HDI83128.1"/>
    </source>
</evidence>
<dbReference type="EMBL" id="DQWE01000241">
    <property type="protein sequence ID" value="HDI83128.1"/>
    <property type="molecule type" value="Genomic_DNA"/>
</dbReference>
<dbReference type="Gene3D" id="2.40.50.100">
    <property type="match status" value="1"/>
</dbReference>
<comment type="subunit">
    <text evidence="3">The glycine cleavage system is composed of four proteins: P, T, L and H.</text>
</comment>
<feature type="domain" description="Lipoyl-binding" evidence="5">
    <location>
        <begin position="22"/>
        <end position="104"/>
    </location>
</feature>
<dbReference type="SUPFAM" id="SSF51230">
    <property type="entry name" value="Single hybrid motif"/>
    <property type="match status" value="1"/>
</dbReference>
<dbReference type="PANTHER" id="PTHR11715:SF3">
    <property type="entry name" value="GLYCINE CLEAVAGE SYSTEM H PROTEIN-RELATED"/>
    <property type="match status" value="1"/>
</dbReference>
<dbReference type="InterPro" id="IPR017453">
    <property type="entry name" value="GCV_H_sub"/>
</dbReference>
<dbReference type="NCBIfam" id="TIGR00527">
    <property type="entry name" value="gcvH"/>
    <property type="match status" value="1"/>
</dbReference>
<evidence type="ECO:0000256" key="4">
    <source>
        <dbReference type="PIRSR" id="PIRSR617453-50"/>
    </source>
</evidence>
<dbReference type="AlphaFoldDB" id="A0A7C0VCN4"/>
<evidence type="ECO:0000256" key="1">
    <source>
        <dbReference type="ARBA" id="ARBA00009249"/>
    </source>
</evidence>
<name>A0A7C0VCN4_UNCW3</name>